<protein>
    <submittedName>
        <fullName evidence="5">RhoGAP domain-containing protein</fullName>
    </submittedName>
</protein>
<proteinExistence type="predicted"/>
<dbReference type="Pfam" id="PF00620">
    <property type="entry name" value="RhoGAP"/>
    <property type="match status" value="1"/>
</dbReference>
<keyword evidence="1" id="KW-0343">GTPase activation</keyword>
<feature type="non-terminal residue" evidence="5">
    <location>
        <position position="1"/>
    </location>
</feature>
<evidence type="ECO:0000256" key="1">
    <source>
        <dbReference type="ARBA" id="ARBA00022468"/>
    </source>
</evidence>
<dbReference type="Proteomes" id="UP000023152">
    <property type="component" value="Unassembled WGS sequence"/>
</dbReference>
<dbReference type="InterPro" id="IPR000198">
    <property type="entry name" value="RhoGAP_dom"/>
</dbReference>
<dbReference type="SMART" id="SM00324">
    <property type="entry name" value="RhoGAP"/>
    <property type="match status" value="1"/>
</dbReference>
<name>X6NEK0_RETFI</name>
<gene>
    <name evidence="5" type="ORF">RFI_12834</name>
</gene>
<evidence type="ECO:0000259" key="4">
    <source>
        <dbReference type="PROSITE" id="PS50238"/>
    </source>
</evidence>
<dbReference type="Gene3D" id="1.10.555.10">
    <property type="entry name" value="Rho GTPase activation protein"/>
    <property type="match status" value="1"/>
</dbReference>
<dbReference type="InterPro" id="IPR008936">
    <property type="entry name" value="Rho_GTPase_activation_prot"/>
</dbReference>
<dbReference type="GO" id="GO:0005096">
    <property type="term" value="F:GTPase activator activity"/>
    <property type="evidence" value="ECO:0007669"/>
    <property type="project" value="UniProtKB-KW"/>
</dbReference>
<evidence type="ECO:0000313" key="6">
    <source>
        <dbReference type="Proteomes" id="UP000023152"/>
    </source>
</evidence>
<dbReference type="PANTHER" id="PTHR23177:SF35">
    <property type="entry name" value="RHO GTPASE-ACTIVATING PROTEIN GACA"/>
    <property type="match status" value="1"/>
</dbReference>
<feature type="domain" description="Rho-GAP" evidence="4">
    <location>
        <begin position="82"/>
        <end position="269"/>
    </location>
</feature>
<accession>X6NEK0</accession>
<keyword evidence="2" id="KW-0472">Membrane</keyword>
<dbReference type="Gene3D" id="3.90.810.10">
    <property type="entry name" value="CRIB domain"/>
    <property type="match status" value="1"/>
</dbReference>
<dbReference type="EMBL" id="ASPP01009296">
    <property type="protein sequence ID" value="ETO24323.1"/>
    <property type="molecule type" value="Genomic_DNA"/>
</dbReference>
<dbReference type="OrthoDB" id="185175at2759"/>
<keyword evidence="2" id="KW-1133">Transmembrane helix</keyword>
<feature type="signal peptide" evidence="3">
    <location>
        <begin position="1"/>
        <end position="31"/>
    </location>
</feature>
<feature type="chain" id="PRO_5004975846" evidence="3">
    <location>
        <begin position="32"/>
        <end position="269"/>
    </location>
</feature>
<keyword evidence="6" id="KW-1185">Reference proteome</keyword>
<dbReference type="GO" id="GO:0007165">
    <property type="term" value="P:signal transduction"/>
    <property type="evidence" value="ECO:0007669"/>
    <property type="project" value="InterPro"/>
</dbReference>
<dbReference type="AlphaFoldDB" id="X6NEK0"/>
<dbReference type="PANTHER" id="PTHR23177">
    <property type="entry name" value="MKIAA1688 PROTEIN"/>
    <property type="match status" value="1"/>
</dbReference>
<reference evidence="5 6" key="1">
    <citation type="journal article" date="2013" name="Curr. Biol.">
        <title>The Genome of the Foraminiferan Reticulomyxa filosa.</title>
        <authorList>
            <person name="Glockner G."/>
            <person name="Hulsmann N."/>
            <person name="Schleicher M."/>
            <person name="Noegel A.A."/>
            <person name="Eichinger L."/>
            <person name="Gallinger C."/>
            <person name="Pawlowski J."/>
            <person name="Sierra R."/>
            <person name="Euteneuer U."/>
            <person name="Pillet L."/>
            <person name="Moustafa A."/>
            <person name="Platzer M."/>
            <person name="Groth M."/>
            <person name="Szafranski K."/>
            <person name="Schliwa M."/>
        </authorList>
    </citation>
    <scope>NUCLEOTIDE SEQUENCE [LARGE SCALE GENOMIC DNA]</scope>
</reference>
<comment type="caution">
    <text evidence="5">The sequence shown here is derived from an EMBL/GenBank/DDBJ whole genome shotgun (WGS) entry which is preliminary data.</text>
</comment>
<evidence type="ECO:0000313" key="5">
    <source>
        <dbReference type="EMBL" id="ETO24323.1"/>
    </source>
</evidence>
<dbReference type="InterPro" id="IPR036936">
    <property type="entry name" value="CRIB_dom_sf"/>
</dbReference>
<dbReference type="InterPro" id="IPR000095">
    <property type="entry name" value="CRIB_dom"/>
</dbReference>
<dbReference type="OMA" id="YIFRESP"/>
<dbReference type="Pfam" id="PF00786">
    <property type="entry name" value="PBD"/>
    <property type="match status" value="1"/>
</dbReference>
<dbReference type="SUPFAM" id="SSF48350">
    <property type="entry name" value="GTPase activation domain, GAP"/>
    <property type="match status" value="1"/>
</dbReference>
<keyword evidence="2" id="KW-0812">Transmembrane</keyword>
<dbReference type="InterPro" id="IPR044785">
    <property type="entry name" value="RopGAP1-5"/>
</dbReference>
<dbReference type="PROSITE" id="PS50238">
    <property type="entry name" value="RHOGAP"/>
    <property type="match status" value="1"/>
</dbReference>
<evidence type="ECO:0000256" key="3">
    <source>
        <dbReference type="SAM" id="SignalP"/>
    </source>
</evidence>
<feature type="transmembrane region" description="Helical" evidence="2">
    <location>
        <begin position="218"/>
        <end position="236"/>
    </location>
</feature>
<keyword evidence="3" id="KW-0732">Signal</keyword>
<dbReference type="CDD" id="cd00159">
    <property type="entry name" value="RhoGAP"/>
    <property type="match status" value="1"/>
</dbReference>
<sequence>KKKKKKKKKKKIDWLLCFLLLLLLEPQKFRQQDHKISDVTDVERKVQVTYDKDEGVFHGLPKEWEELLNKQFGVSPKHIPCVKLPQYAAKIPKVLVILKEKLIDANGYQQVGIFRLAPDARDNNAVKSSIDSGKFEINGQQADVNVYANLIKVWFRDLPDPLLNCVAPERVEMATKEADVVKIISDFPEPHKSIFLWLCDMCVECAVYENINKMGPKVTLLSLFFNLAIVIGPNLFNTSKFENPMKAMTYSAKVVEFFEKAIKWRQSTH</sequence>
<evidence type="ECO:0000256" key="2">
    <source>
        <dbReference type="SAM" id="Phobius"/>
    </source>
</evidence>
<organism evidence="5 6">
    <name type="scientific">Reticulomyxa filosa</name>
    <dbReference type="NCBI Taxonomy" id="46433"/>
    <lineage>
        <taxon>Eukaryota</taxon>
        <taxon>Sar</taxon>
        <taxon>Rhizaria</taxon>
        <taxon>Retaria</taxon>
        <taxon>Foraminifera</taxon>
        <taxon>Monothalamids</taxon>
        <taxon>Reticulomyxidae</taxon>
        <taxon>Reticulomyxa</taxon>
    </lineage>
</organism>